<keyword evidence="2" id="KW-1185">Reference proteome</keyword>
<gene>
    <name evidence="1" type="ORF">SS1G_00517</name>
</gene>
<sequence>MAYGWIDNVGQVSLAFAAADSVDFKLFYSFDYAGNGPWPKADVIQFI</sequence>
<name>A7E5E2_SCLS1</name>
<dbReference type="EMBL" id="CH476621">
    <property type="protein sequence ID" value="EDN91114.1"/>
    <property type="molecule type" value="Genomic_DNA"/>
</dbReference>
<dbReference type="InParanoid" id="A7E5E2"/>
<proteinExistence type="predicted"/>
<dbReference type="InterPro" id="IPR005197">
    <property type="entry name" value="Glyco_hydro_71"/>
</dbReference>
<dbReference type="GO" id="GO:0051118">
    <property type="term" value="F:glucan endo-1,3-alpha-glucosidase activity"/>
    <property type="evidence" value="ECO:0007669"/>
    <property type="project" value="InterPro"/>
</dbReference>
<evidence type="ECO:0000313" key="2">
    <source>
        <dbReference type="Proteomes" id="UP000001312"/>
    </source>
</evidence>
<accession>A7E5E2</accession>
<dbReference type="KEGG" id="ssl:SS1G_00517"/>
<dbReference type="RefSeq" id="XP_001598428.1">
    <property type="nucleotide sequence ID" value="XM_001598378.1"/>
</dbReference>
<dbReference type="GeneID" id="5495196"/>
<dbReference type="AlphaFoldDB" id="A7E5E2"/>
<evidence type="ECO:0000313" key="1">
    <source>
        <dbReference type="EMBL" id="EDN91114.1"/>
    </source>
</evidence>
<dbReference type="Pfam" id="PF03659">
    <property type="entry name" value="Glyco_hydro_71"/>
    <property type="match status" value="1"/>
</dbReference>
<protein>
    <submittedName>
        <fullName evidence="1">Uncharacterized protein</fullName>
    </submittedName>
</protein>
<organism evidence="1 2">
    <name type="scientific">Sclerotinia sclerotiorum (strain ATCC 18683 / 1980 / Ss-1)</name>
    <name type="common">White mold</name>
    <name type="synonym">Whetzelinia sclerotiorum</name>
    <dbReference type="NCBI Taxonomy" id="665079"/>
    <lineage>
        <taxon>Eukaryota</taxon>
        <taxon>Fungi</taxon>
        <taxon>Dikarya</taxon>
        <taxon>Ascomycota</taxon>
        <taxon>Pezizomycotina</taxon>
        <taxon>Leotiomycetes</taxon>
        <taxon>Helotiales</taxon>
        <taxon>Sclerotiniaceae</taxon>
        <taxon>Sclerotinia</taxon>
    </lineage>
</organism>
<reference evidence="2" key="1">
    <citation type="journal article" date="2011" name="PLoS Genet.">
        <title>Genomic analysis of the necrotrophic fungal pathogens Sclerotinia sclerotiorum and Botrytis cinerea.</title>
        <authorList>
            <person name="Amselem J."/>
            <person name="Cuomo C.A."/>
            <person name="van Kan J.A."/>
            <person name="Viaud M."/>
            <person name="Benito E.P."/>
            <person name="Couloux A."/>
            <person name="Coutinho P.M."/>
            <person name="de Vries R.P."/>
            <person name="Dyer P.S."/>
            <person name="Fillinger S."/>
            <person name="Fournier E."/>
            <person name="Gout L."/>
            <person name="Hahn M."/>
            <person name="Kohn L."/>
            <person name="Lapalu N."/>
            <person name="Plummer K.M."/>
            <person name="Pradier J.M."/>
            <person name="Quevillon E."/>
            <person name="Sharon A."/>
            <person name="Simon A."/>
            <person name="ten Have A."/>
            <person name="Tudzynski B."/>
            <person name="Tudzynski P."/>
            <person name="Wincker P."/>
            <person name="Andrew M."/>
            <person name="Anthouard V."/>
            <person name="Beever R.E."/>
            <person name="Beffa R."/>
            <person name="Benoit I."/>
            <person name="Bouzid O."/>
            <person name="Brault B."/>
            <person name="Chen Z."/>
            <person name="Choquer M."/>
            <person name="Collemare J."/>
            <person name="Cotton P."/>
            <person name="Danchin E.G."/>
            <person name="Da Silva C."/>
            <person name="Gautier A."/>
            <person name="Giraud C."/>
            <person name="Giraud T."/>
            <person name="Gonzalez C."/>
            <person name="Grossetete S."/>
            <person name="Guldener U."/>
            <person name="Henrissat B."/>
            <person name="Howlett B.J."/>
            <person name="Kodira C."/>
            <person name="Kretschmer M."/>
            <person name="Lappartient A."/>
            <person name="Leroch M."/>
            <person name="Levis C."/>
            <person name="Mauceli E."/>
            <person name="Neuveglise C."/>
            <person name="Oeser B."/>
            <person name="Pearson M."/>
            <person name="Poulain J."/>
            <person name="Poussereau N."/>
            <person name="Quesneville H."/>
            <person name="Rascle C."/>
            <person name="Schumacher J."/>
            <person name="Segurens B."/>
            <person name="Sexton A."/>
            <person name="Silva E."/>
            <person name="Sirven C."/>
            <person name="Soanes D.M."/>
            <person name="Talbot N.J."/>
            <person name="Templeton M."/>
            <person name="Yandava C."/>
            <person name="Yarden O."/>
            <person name="Zeng Q."/>
            <person name="Rollins J.A."/>
            <person name="Lebrun M.H."/>
            <person name="Dickman M."/>
        </authorList>
    </citation>
    <scope>NUCLEOTIDE SEQUENCE [LARGE SCALE GENOMIC DNA]</scope>
    <source>
        <strain evidence="2">ATCC 18683 / 1980 / Ss-1</strain>
    </source>
</reference>
<dbReference type="Proteomes" id="UP000001312">
    <property type="component" value="Unassembled WGS sequence"/>
</dbReference>
<dbReference type="HOGENOM" id="CLU_3175651_0_0_1"/>